<dbReference type="GO" id="GO:0003677">
    <property type="term" value="F:DNA binding"/>
    <property type="evidence" value="ECO:0007669"/>
    <property type="project" value="UniProtKB-UniRule"/>
</dbReference>
<protein>
    <submittedName>
        <fullName evidence="12">Ubiquitin-related domain,Zinc finger, C2CH-type,Rad60/SUMO-like domain,Ubiquitin domain</fullName>
    </submittedName>
</protein>
<name>A0A5E4NLZ1_9HEMI</name>
<evidence type="ECO:0000256" key="5">
    <source>
        <dbReference type="ARBA" id="ARBA00023125"/>
    </source>
</evidence>
<keyword evidence="9" id="KW-0472">Membrane</keyword>
<evidence type="ECO:0000259" key="11">
    <source>
        <dbReference type="PROSITE" id="PS50950"/>
    </source>
</evidence>
<keyword evidence="9" id="KW-0812">Transmembrane</keyword>
<dbReference type="AlphaFoldDB" id="A0A5E4NLZ1"/>
<sequence length="601" mass="68803">MTTKIQCLSCSCIFLPPDYTCDVVFRLILLVVLCCTVVSCFYCQSTATKIPGLTFHTLPADKNLHNAWLKACGYSENDYSKDRKICSLHFEDDCYRITKSRKLLKIGAVPTKFKKVAKNVYVKRSKKQKVEHNQCIPDDKNVIESTKNCSVYIQNTSQTLKDEIMDSEEYNPYDFVAIYKRLEKERNEKKKIALLNKDSKLNNSSDCNEQSSSTGQCVKIEDSSETDFSSPSKNTRSATKIKLNALELQTAKRSATMVKSDVVAPQTAKRSATMVKSDVVVLPKAERSTTMVKSFIFESSRADYNSSVKSYILESPTQETLSVTVNSNMFVVKALPTKRPTTAVKSNVVAPQTAKRRRYQPSTDNCRVIGPVICIGDFDDGYNMPPPLSSPMPPLPPIFDDEVDALIARHKNNTYDNGVYEDDVETLNRVVNVKVFWCKKRTYKFPIRMFQSIESIYEHFAKLEDVDRSYIKLQLRNKTLSETDTPKSFKYKIVDFIDGEIEYYKSPYDQPEVPEVKEEEEEEEEEVKFCIKQKDVKRPFFISINKTDKMIILYIKISEKLGIDVNNFTLIFDGEKIKQSDNMESLELEGDECFDLYQKPA</sequence>
<keyword evidence="3 7" id="KW-0863">Zinc-finger</keyword>
<comment type="subcellular location">
    <subcellularLocation>
        <location evidence="1">Nucleus</location>
    </subcellularLocation>
</comment>
<dbReference type="PROSITE" id="PS50053">
    <property type="entry name" value="UBIQUITIN_2"/>
    <property type="match status" value="1"/>
</dbReference>
<gene>
    <name evidence="12" type="ORF">CINCED_3A017944</name>
</gene>
<evidence type="ECO:0000313" key="13">
    <source>
        <dbReference type="Proteomes" id="UP000325440"/>
    </source>
</evidence>
<dbReference type="InterPro" id="IPR029071">
    <property type="entry name" value="Ubiquitin-like_domsf"/>
</dbReference>
<feature type="compositionally biased region" description="Polar residues" evidence="8">
    <location>
        <begin position="226"/>
        <end position="236"/>
    </location>
</feature>
<dbReference type="CDD" id="cd01763">
    <property type="entry name" value="Ubl_SUMO_like"/>
    <property type="match status" value="1"/>
</dbReference>
<dbReference type="PANTHER" id="PTHR47187">
    <property type="entry name" value="NFATC2-INTERACTING PROTEIN"/>
    <property type="match status" value="1"/>
</dbReference>
<dbReference type="InterPro" id="IPR038441">
    <property type="entry name" value="THAP_Znf_sf"/>
</dbReference>
<evidence type="ECO:0000256" key="8">
    <source>
        <dbReference type="SAM" id="MobiDB-lite"/>
    </source>
</evidence>
<keyword evidence="4" id="KW-0862">Zinc</keyword>
<reference evidence="12 13" key="1">
    <citation type="submission" date="2019-08" db="EMBL/GenBank/DDBJ databases">
        <authorList>
            <person name="Alioto T."/>
            <person name="Alioto T."/>
            <person name="Gomez Garrido J."/>
        </authorList>
    </citation>
    <scope>NUCLEOTIDE SEQUENCE [LARGE SCALE GENOMIC DNA]</scope>
</reference>
<dbReference type="Pfam" id="PF05485">
    <property type="entry name" value="THAP"/>
    <property type="match status" value="1"/>
</dbReference>
<dbReference type="GO" id="GO:0045944">
    <property type="term" value="P:positive regulation of transcription by RNA polymerase II"/>
    <property type="evidence" value="ECO:0007669"/>
    <property type="project" value="TreeGrafter"/>
</dbReference>
<evidence type="ECO:0000256" key="6">
    <source>
        <dbReference type="ARBA" id="ARBA00023242"/>
    </source>
</evidence>
<dbReference type="InterPro" id="IPR000626">
    <property type="entry name" value="Ubiquitin-like_dom"/>
</dbReference>
<keyword evidence="6" id="KW-0539">Nucleus</keyword>
<dbReference type="Gene3D" id="3.10.20.90">
    <property type="entry name" value="Phosphatidylinositol 3-kinase Catalytic Subunit, Chain A, domain 1"/>
    <property type="match status" value="2"/>
</dbReference>
<keyword evidence="9" id="KW-1133">Transmembrane helix</keyword>
<evidence type="ECO:0000256" key="7">
    <source>
        <dbReference type="PROSITE-ProRule" id="PRU00309"/>
    </source>
</evidence>
<feature type="transmembrane region" description="Helical" evidence="9">
    <location>
        <begin position="23"/>
        <end position="43"/>
    </location>
</feature>
<dbReference type="InterPro" id="IPR006612">
    <property type="entry name" value="THAP_Znf"/>
</dbReference>
<feature type="region of interest" description="Disordered" evidence="8">
    <location>
        <begin position="203"/>
        <end position="236"/>
    </location>
</feature>
<dbReference type="Proteomes" id="UP000325440">
    <property type="component" value="Unassembled WGS sequence"/>
</dbReference>
<feature type="domain" description="Ubiquitin-like" evidence="10">
    <location>
        <begin position="527"/>
        <end position="601"/>
    </location>
</feature>
<evidence type="ECO:0000256" key="2">
    <source>
        <dbReference type="ARBA" id="ARBA00022723"/>
    </source>
</evidence>
<dbReference type="EMBL" id="CABPRJ010002387">
    <property type="protein sequence ID" value="VVC44797.1"/>
    <property type="molecule type" value="Genomic_DNA"/>
</dbReference>
<dbReference type="SUPFAM" id="SSF57716">
    <property type="entry name" value="Glucocorticoid receptor-like (DNA-binding domain)"/>
    <property type="match status" value="1"/>
</dbReference>
<evidence type="ECO:0000313" key="12">
    <source>
        <dbReference type="EMBL" id="VVC44797.1"/>
    </source>
</evidence>
<dbReference type="InterPro" id="IPR052324">
    <property type="entry name" value="NFATC2-Int_DNA_Repair"/>
</dbReference>
<feature type="domain" description="THAP-type" evidence="11">
    <location>
        <begin position="30"/>
        <end position="113"/>
    </location>
</feature>
<dbReference type="SMART" id="SM00980">
    <property type="entry name" value="THAP"/>
    <property type="match status" value="1"/>
</dbReference>
<keyword evidence="5 7" id="KW-0238">DNA-binding</keyword>
<dbReference type="Gene3D" id="6.20.210.20">
    <property type="entry name" value="THAP domain"/>
    <property type="match status" value="1"/>
</dbReference>
<dbReference type="GO" id="GO:0008270">
    <property type="term" value="F:zinc ion binding"/>
    <property type="evidence" value="ECO:0007669"/>
    <property type="project" value="UniProtKB-KW"/>
</dbReference>
<dbReference type="SUPFAM" id="SSF54236">
    <property type="entry name" value="Ubiquitin-like"/>
    <property type="match status" value="2"/>
</dbReference>
<keyword evidence="2" id="KW-0479">Metal-binding</keyword>
<evidence type="ECO:0000256" key="9">
    <source>
        <dbReference type="SAM" id="Phobius"/>
    </source>
</evidence>
<dbReference type="Pfam" id="PF11976">
    <property type="entry name" value="Rad60-SLD"/>
    <property type="match status" value="1"/>
</dbReference>
<organism evidence="12 13">
    <name type="scientific">Cinara cedri</name>
    <dbReference type="NCBI Taxonomy" id="506608"/>
    <lineage>
        <taxon>Eukaryota</taxon>
        <taxon>Metazoa</taxon>
        <taxon>Ecdysozoa</taxon>
        <taxon>Arthropoda</taxon>
        <taxon>Hexapoda</taxon>
        <taxon>Insecta</taxon>
        <taxon>Pterygota</taxon>
        <taxon>Neoptera</taxon>
        <taxon>Paraneoptera</taxon>
        <taxon>Hemiptera</taxon>
        <taxon>Sternorrhyncha</taxon>
        <taxon>Aphidomorpha</taxon>
        <taxon>Aphidoidea</taxon>
        <taxon>Aphididae</taxon>
        <taxon>Lachninae</taxon>
        <taxon>Cinara</taxon>
    </lineage>
</organism>
<dbReference type="OrthoDB" id="442921at2759"/>
<dbReference type="PROSITE" id="PS50950">
    <property type="entry name" value="ZF_THAP"/>
    <property type="match status" value="1"/>
</dbReference>
<keyword evidence="13" id="KW-1185">Reference proteome</keyword>
<dbReference type="SMART" id="SM00692">
    <property type="entry name" value="DM3"/>
    <property type="match status" value="1"/>
</dbReference>
<dbReference type="PANTHER" id="PTHR47187:SF1">
    <property type="entry name" value="NFATC2-INTERACTING PROTEIN"/>
    <property type="match status" value="1"/>
</dbReference>
<evidence type="ECO:0000259" key="10">
    <source>
        <dbReference type="PROSITE" id="PS50053"/>
    </source>
</evidence>
<dbReference type="InterPro" id="IPR022617">
    <property type="entry name" value="Rad60/SUMO-like_dom"/>
</dbReference>
<accession>A0A5E4NLZ1</accession>
<proteinExistence type="predicted"/>
<evidence type="ECO:0000256" key="3">
    <source>
        <dbReference type="ARBA" id="ARBA00022771"/>
    </source>
</evidence>
<evidence type="ECO:0000256" key="4">
    <source>
        <dbReference type="ARBA" id="ARBA00022833"/>
    </source>
</evidence>
<evidence type="ECO:0000256" key="1">
    <source>
        <dbReference type="ARBA" id="ARBA00004123"/>
    </source>
</evidence>
<dbReference type="GO" id="GO:0005634">
    <property type="term" value="C:nucleus"/>
    <property type="evidence" value="ECO:0007669"/>
    <property type="project" value="UniProtKB-SubCell"/>
</dbReference>
<feature type="compositionally biased region" description="Polar residues" evidence="8">
    <location>
        <begin position="203"/>
        <end position="216"/>
    </location>
</feature>